<keyword evidence="2" id="KW-0238">DNA-binding</keyword>
<dbReference type="InterPro" id="IPR028082">
    <property type="entry name" value="Peripla_BP_I"/>
</dbReference>
<evidence type="ECO:0000259" key="4">
    <source>
        <dbReference type="PROSITE" id="PS50932"/>
    </source>
</evidence>
<comment type="caution">
    <text evidence="5">The sequence shown here is derived from an EMBL/GenBank/DDBJ whole genome shotgun (WGS) entry which is preliminary data.</text>
</comment>
<evidence type="ECO:0000313" key="5">
    <source>
        <dbReference type="EMBL" id="MCH6471333.1"/>
    </source>
</evidence>
<dbReference type="EMBL" id="JAKZBV010000001">
    <property type="protein sequence ID" value="MCH6471333.1"/>
    <property type="molecule type" value="Genomic_DNA"/>
</dbReference>
<dbReference type="PANTHER" id="PTHR30146:SF153">
    <property type="entry name" value="LACTOSE OPERON REPRESSOR"/>
    <property type="match status" value="1"/>
</dbReference>
<dbReference type="CDD" id="cd06267">
    <property type="entry name" value="PBP1_LacI_sugar_binding-like"/>
    <property type="match status" value="1"/>
</dbReference>
<dbReference type="InterPro" id="IPR000843">
    <property type="entry name" value="HTH_LacI"/>
</dbReference>
<dbReference type="SMART" id="SM00354">
    <property type="entry name" value="HTH_LACI"/>
    <property type="match status" value="1"/>
</dbReference>
<keyword evidence="1" id="KW-0805">Transcription regulation</keyword>
<evidence type="ECO:0000256" key="1">
    <source>
        <dbReference type="ARBA" id="ARBA00023015"/>
    </source>
</evidence>
<dbReference type="Gene3D" id="3.40.50.2300">
    <property type="match status" value="2"/>
</dbReference>
<dbReference type="Gene3D" id="1.10.260.40">
    <property type="entry name" value="lambda repressor-like DNA-binding domains"/>
    <property type="match status" value="1"/>
</dbReference>
<evidence type="ECO:0000256" key="3">
    <source>
        <dbReference type="ARBA" id="ARBA00023163"/>
    </source>
</evidence>
<evidence type="ECO:0000313" key="6">
    <source>
        <dbReference type="Proteomes" id="UP001202922"/>
    </source>
</evidence>
<dbReference type="SUPFAM" id="SSF47413">
    <property type="entry name" value="lambda repressor-like DNA-binding domains"/>
    <property type="match status" value="1"/>
</dbReference>
<dbReference type="InterPro" id="IPR046335">
    <property type="entry name" value="LacI/GalR-like_sensor"/>
</dbReference>
<feature type="domain" description="HTH lacI-type" evidence="4">
    <location>
        <begin position="2"/>
        <end position="56"/>
    </location>
</feature>
<organism evidence="5 6">
    <name type="scientific">Sinomonas terrae</name>
    <dbReference type="NCBI Taxonomy" id="2908838"/>
    <lineage>
        <taxon>Bacteria</taxon>
        <taxon>Bacillati</taxon>
        <taxon>Actinomycetota</taxon>
        <taxon>Actinomycetes</taxon>
        <taxon>Micrococcales</taxon>
        <taxon>Micrococcaceae</taxon>
        <taxon>Sinomonas</taxon>
    </lineage>
</organism>
<dbReference type="PROSITE" id="PS50932">
    <property type="entry name" value="HTH_LACI_2"/>
    <property type="match status" value="1"/>
</dbReference>
<dbReference type="InterPro" id="IPR010982">
    <property type="entry name" value="Lambda_DNA-bd_dom_sf"/>
</dbReference>
<dbReference type="Pfam" id="PF13377">
    <property type="entry name" value="Peripla_BP_3"/>
    <property type="match status" value="1"/>
</dbReference>
<proteinExistence type="predicted"/>
<keyword evidence="3" id="KW-0804">Transcription</keyword>
<reference evidence="5 6" key="1">
    <citation type="submission" date="2022-03" db="EMBL/GenBank/DDBJ databases">
        <title>Sinomonas sp. isolated from a soil.</title>
        <authorList>
            <person name="Han J."/>
            <person name="Kim D.-U."/>
        </authorList>
    </citation>
    <scope>NUCLEOTIDE SEQUENCE [LARGE SCALE GENOMIC DNA]</scope>
    <source>
        <strain evidence="5 6">5-5</strain>
    </source>
</reference>
<dbReference type="Pfam" id="PF00356">
    <property type="entry name" value="LacI"/>
    <property type="match status" value="1"/>
</dbReference>
<dbReference type="CDD" id="cd01392">
    <property type="entry name" value="HTH_LacI"/>
    <property type="match status" value="1"/>
</dbReference>
<dbReference type="RefSeq" id="WP_241055054.1">
    <property type="nucleotide sequence ID" value="NZ_JAKZBV010000001.1"/>
</dbReference>
<name>A0ABS9U3Q7_9MICC</name>
<sequence>MPTSKDVARLAGVSQSTVSYVMSGRRPISEKTRKRVEDAMAQLAFQPNAGARALASRRSQVIGLAIPFVPDLHRGSMMGFISVIATTARQSDYDILLVTDDEGPAGLERVVGQQLVDGLIIMQVEGDDARVPVIRNLPVPSVLIGIPDRHEGLQCIDADFELAGQLCVEELAQVGHETVTLVNWQDAVVRRHAMNYVKRFHRGVDRAAAAAGLKVLHAPGRITISGMEKAVAKALEQTKGIPAFIAPDAANQDLLVEALNNLGLVLGKDVSVVVNCSDSLAERQHIPLTTIGFEPDEVSRRVVNMIVRDLTDPTSRPHEAVELVRPVLKRRKSTLSQRPKR</sequence>
<protein>
    <submittedName>
        <fullName evidence="5">LacI family transcriptional regulator</fullName>
    </submittedName>
</protein>
<dbReference type="PANTHER" id="PTHR30146">
    <property type="entry name" value="LACI-RELATED TRANSCRIPTIONAL REPRESSOR"/>
    <property type="match status" value="1"/>
</dbReference>
<dbReference type="SUPFAM" id="SSF53822">
    <property type="entry name" value="Periplasmic binding protein-like I"/>
    <property type="match status" value="1"/>
</dbReference>
<gene>
    <name evidence="5" type="ORF">L0M17_15340</name>
</gene>
<dbReference type="Proteomes" id="UP001202922">
    <property type="component" value="Unassembled WGS sequence"/>
</dbReference>
<accession>A0ABS9U3Q7</accession>
<evidence type="ECO:0000256" key="2">
    <source>
        <dbReference type="ARBA" id="ARBA00023125"/>
    </source>
</evidence>
<keyword evidence="6" id="KW-1185">Reference proteome</keyword>